<dbReference type="EMBL" id="SGXE01000001">
    <property type="protein sequence ID" value="RZT00379.1"/>
    <property type="molecule type" value="Genomic_DNA"/>
</dbReference>
<dbReference type="AlphaFoldDB" id="A0A4Q7PJY9"/>
<keyword evidence="3" id="KW-1185">Reference proteome</keyword>
<reference evidence="2 3" key="1">
    <citation type="submission" date="2019-02" db="EMBL/GenBank/DDBJ databases">
        <title>Genomic Encyclopedia of Type Strains, Phase IV (KMG-IV): sequencing the most valuable type-strain genomes for metagenomic binning, comparative biology and taxonomic classification.</title>
        <authorList>
            <person name="Goeker M."/>
        </authorList>
    </citation>
    <scope>NUCLEOTIDE SEQUENCE [LARGE SCALE GENOMIC DNA]</scope>
    <source>
        <strain evidence="2 3">DSM 17196</strain>
    </source>
</reference>
<evidence type="ECO:0000313" key="2">
    <source>
        <dbReference type="EMBL" id="RZT00379.1"/>
    </source>
</evidence>
<accession>A0A4Q7PJY9</accession>
<dbReference type="Proteomes" id="UP000292262">
    <property type="component" value="Unassembled WGS sequence"/>
</dbReference>
<sequence>MYLFRPKVLLINLLKAVMIILILFTELTTIVWTATASMLLFSIFSLFNIDLDKGEKTELQLIPIKK</sequence>
<keyword evidence="1" id="KW-1133">Transmembrane helix</keyword>
<proteinExistence type="predicted"/>
<organism evidence="2 3">
    <name type="scientific">Aquimarina brevivitae</name>
    <dbReference type="NCBI Taxonomy" id="323412"/>
    <lineage>
        <taxon>Bacteria</taxon>
        <taxon>Pseudomonadati</taxon>
        <taxon>Bacteroidota</taxon>
        <taxon>Flavobacteriia</taxon>
        <taxon>Flavobacteriales</taxon>
        <taxon>Flavobacteriaceae</taxon>
        <taxon>Aquimarina</taxon>
    </lineage>
</organism>
<evidence type="ECO:0000313" key="3">
    <source>
        <dbReference type="Proteomes" id="UP000292262"/>
    </source>
</evidence>
<keyword evidence="1" id="KW-0472">Membrane</keyword>
<name>A0A4Q7PJY9_9FLAO</name>
<evidence type="ECO:0000256" key="1">
    <source>
        <dbReference type="SAM" id="Phobius"/>
    </source>
</evidence>
<protein>
    <submittedName>
        <fullName evidence="2">Uncharacterized protein</fullName>
    </submittedName>
</protein>
<gene>
    <name evidence="2" type="ORF">EV197_1615</name>
</gene>
<feature type="transmembrane region" description="Helical" evidence="1">
    <location>
        <begin position="7"/>
        <end position="24"/>
    </location>
</feature>
<comment type="caution">
    <text evidence="2">The sequence shown here is derived from an EMBL/GenBank/DDBJ whole genome shotgun (WGS) entry which is preliminary data.</text>
</comment>
<keyword evidence="1" id="KW-0812">Transmembrane</keyword>